<protein>
    <recommendedName>
        <fullName evidence="8">Guanidinium exporter</fullName>
    </recommendedName>
</protein>
<evidence type="ECO:0000256" key="7">
    <source>
        <dbReference type="ARBA" id="ARBA00038151"/>
    </source>
</evidence>
<comment type="similarity">
    <text evidence="7">Belongs to the drug/metabolite transporter (DMT) superfamily. Small multidrug resistance (SMR) (TC 2.A.7.1) family. Gdx/SugE subfamily.</text>
</comment>
<evidence type="ECO:0000313" key="11">
    <source>
        <dbReference type="EMBL" id="MCS3902866.1"/>
    </source>
</evidence>
<evidence type="ECO:0000256" key="3">
    <source>
        <dbReference type="ARBA" id="ARBA00022475"/>
    </source>
</evidence>
<gene>
    <name evidence="11" type="ORF">J2T55_000874</name>
</gene>
<keyword evidence="5 10" id="KW-1133">Transmembrane helix</keyword>
<reference evidence="11" key="1">
    <citation type="submission" date="2022-08" db="EMBL/GenBank/DDBJ databases">
        <title>Genomic Encyclopedia of Type Strains, Phase III (KMG-III): the genomes of soil and plant-associated and newly described type strains.</title>
        <authorList>
            <person name="Whitman W."/>
        </authorList>
    </citation>
    <scope>NUCLEOTIDE SEQUENCE</scope>
    <source>
        <strain evidence="11">HMT 1</strain>
    </source>
</reference>
<dbReference type="GO" id="GO:0005886">
    <property type="term" value="C:plasma membrane"/>
    <property type="evidence" value="ECO:0007669"/>
    <property type="project" value="UniProtKB-SubCell"/>
</dbReference>
<keyword evidence="12" id="KW-1185">Reference proteome</keyword>
<evidence type="ECO:0000256" key="10">
    <source>
        <dbReference type="SAM" id="Phobius"/>
    </source>
</evidence>
<dbReference type="InterPro" id="IPR037185">
    <property type="entry name" value="EmrE-like"/>
</dbReference>
<proteinExistence type="inferred from homology"/>
<keyword evidence="3" id="KW-1003">Cell membrane</keyword>
<evidence type="ECO:0000256" key="8">
    <source>
        <dbReference type="ARBA" id="ARBA00039168"/>
    </source>
</evidence>
<dbReference type="SUPFAM" id="SSF103481">
    <property type="entry name" value="Multidrug resistance efflux transporter EmrE"/>
    <property type="match status" value="1"/>
</dbReference>
<feature type="transmembrane region" description="Helical" evidence="10">
    <location>
        <begin position="58"/>
        <end position="78"/>
    </location>
</feature>
<dbReference type="FunFam" id="1.10.3730.20:FF:000001">
    <property type="entry name" value="Quaternary ammonium compound resistance transporter SugE"/>
    <property type="match status" value="1"/>
</dbReference>
<evidence type="ECO:0000256" key="5">
    <source>
        <dbReference type="ARBA" id="ARBA00022989"/>
    </source>
</evidence>
<dbReference type="PANTHER" id="PTHR30561">
    <property type="entry name" value="SMR FAMILY PROTON-DEPENDENT DRUG EFFLUX TRANSPORTER SUGE"/>
    <property type="match status" value="1"/>
</dbReference>
<dbReference type="AlphaFoldDB" id="A0AAE3HKK7"/>
<dbReference type="PANTHER" id="PTHR30561:SF0">
    <property type="entry name" value="GUANIDINIUM EXPORTER"/>
    <property type="match status" value="1"/>
</dbReference>
<dbReference type="GO" id="GO:1990961">
    <property type="term" value="P:xenobiotic detoxification by transmembrane export across the plasma membrane"/>
    <property type="evidence" value="ECO:0007669"/>
    <property type="project" value="UniProtKB-ARBA"/>
</dbReference>
<dbReference type="Pfam" id="PF00893">
    <property type="entry name" value="Multi_Drug_Res"/>
    <property type="match status" value="1"/>
</dbReference>
<dbReference type="RefSeq" id="WP_259054465.1">
    <property type="nucleotide sequence ID" value="NZ_JANUCT010000005.1"/>
</dbReference>
<evidence type="ECO:0000256" key="9">
    <source>
        <dbReference type="RuleBase" id="RU003942"/>
    </source>
</evidence>
<dbReference type="Proteomes" id="UP001204445">
    <property type="component" value="Unassembled WGS sequence"/>
</dbReference>
<dbReference type="InterPro" id="IPR045324">
    <property type="entry name" value="Small_multidrug_res"/>
</dbReference>
<dbReference type="EMBL" id="JANUCT010000005">
    <property type="protein sequence ID" value="MCS3902866.1"/>
    <property type="molecule type" value="Genomic_DNA"/>
</dbReference>
<keyword evidence="6 10" id="KW-0472">Membrane</keyword>
<keyword evidence="4 9" id="KW-0812">Transmembrane</keyword>
<evidence type="ECO:0000256" key="4">
    <source>
        <dbReference type="ARBA" id="ARBA00022692"/>
    </source>
</evidence>
<dbReference type="Gene3D" id="1.10.3730.20">
    <property type="match status" value="1"/>
</dbReference>
<accession>A0AAE3HKK7</accession>
<evidence type="ECO:0000256" key="2">
    <source>
        <dbReference type="ARBA" id="ARBA00022448"/>
    </source>
</evidence>
<dbReference type="GO" id="GO:0022857">
    <property type="term" value="F:transmembrane transporter activity"/>
    <property type="evidence" value="ECO:0007669"/>
    <property type="project" value="InterPro"/>
</dbReference>
<name>A0AAE3HKK7_9GAMM</name>
<organism evidence="11 12">
    <name type="scientific">Methylohalomonas lacus</name>
    <dbReference type="NCBI Taxonomy" id="398773"/>
    <lineage>
        <taxon>Bacteria</taxon>
        <taxon>Pseudomonadati</taxon>
        <taxon>Pseudomonadota</taxon>
        <taxon>Gammaproteobacteria</taxon>
        <taxon>Methylohalomonadales</taxon>
        <taxon>Methylohalomonadaceae</taxon>
        <taxon>Methylohalomonas</taxon>
    </lineage>
</organism>
<comment type="subcellular location">
    <subcellularLocation>
        <location evidence="1 9">Cell membrane</location>
        <topology evidence="1 9">Multi-pass membrane protein</topology>
    </subcellularLocation>
</comment>
<comment type="caution">
    <text evidence="11">The sequence shown here is derived from an EMBL/GenBank/DDBJ whole genome shotgun (WGS) entry which is preliminary data.</text>
</comment>
<evidence type="ECO:0000313" key="12">
    <source>
        <dbReference type="Proteomes" id="UP001204445"/>
    </source>
</evidence>
<feature type="transmembrane region" description="Helical" evidence="10">
    <location>
        <begin position="27"/>
        <end position="46"/>
    </location>
</feature>
<evidence type="ECO:0000256" key="1">
    <source>
        <dbReference type="ARBA" id="ARBA00004651"/>
    </source>
</evidence>
<sequence>MGWLYLLLAGVFELGFTTSLKMSDSFSRLGPSILVMVFGGISLWLLSRSLMTIPIGTAYAIWTGMGAFGTVVIGMLFFSEPISAARIVLLSTLVLSIIGLKFVTPG</sequence>
<dbReference type="InterPro" id="IPR000390">
    <property type="entry name" value="Small_drug/metabolite_transptr"/>
</dbReference>
<keyword evidence="2" id="KW-0813">Transport</keyword>
<feature type="transmembrane region" description="Helical" evidence="10">
    <location>
        <begin position="84"/>
        <end position="103"/>
    </location>
</feature>
<evidence type="ECO:0000256" key="6">
    <source>
        <dbReference type="ARBA" id="ARBA00023136"/>
    </source>
</evidence>